<reference evidence="2" key="1">
    <citation type="submission" date="2020-05" db="EMBL/GenBank/DDBJ databases">
        <title>Phylogenomic resolution of chytrid fungi.</title>
        <authorList>
            <person name="Stajich J.E."/>
            <person name="Amses K."/>
            <person name="Simmons R."/>
            <person name="Seto K."/>
            <person name="Myers J."/>
            <person name="Bonds A."/>
            <person name="Quandt C.A."/>
            <person name="Barry K."/>
            <person name="Liu P."/>
            <person name="Grigoriev I."/>
            <person name="Longcore J.E."/>
            <person name="James T.Y."/>
        </authorList>
    </citation>
    <scope>NUCLEOTIDE SEQUENCE</scope>
    <source>
        <strain evidence="2">JEL0476</strain>
    </source>
</reference>
<organism evidence="2 3">
    <name type="scientific">Clydaea vesicula</name>
    <dbReference type="NCBI Taxonomy" id="447962"/>
    <lineage>
        <taxon>Eukaryota</taxon>
        <taxon>Fungi</taxon>
        <taxon>Fungi incertae sedis</taxon>
        <taxon>Chytridiomycota</taxon>
        <taxon>Chytridiomycota incertae sedis</taxon>
        <taxon>Chytridiomycetes</taxon>
        <taxon>Lobulomycetales</taxon>
        <taxon>Lobulomycetaceae</taxon>
        <taxon>Clydaea</taxon>
    </lineage>
</organism>
<dbReference type="InterPro" id="IPR038717">
    <property type="entry name" value="Tc1-like_DDE_dom"/>
</dbReference>
<dbReference type="SUPFAM" id="SSF46689">
    <property type="entry name" value="Homeodomain-like"/>
    <property type="match status" value="1"/>
</dbReference>
<gene>
    <name evidence="2" type="ORF">HK099_006063</name>
</gene>
<dbReference type="InterPro" id="IPR009057">
    <property type="entry name" value="Homeodomain-like_sf"/>
</dbReference>
<dbReference type="AlphaFoldDB" id="A0AAD5U9U5"/>
<evidence type="ECO:0000313" key="2">
    <source>
        <dbReference type="EMBL" id="KAJ3225860.1"/>
    </source>
</evidence>
<keyword evidence="3" id="KW-1185">Reference proteome</keyword>
<feature type="domain" description="Tc1-like transposase DDE" evidence="1">
    <location>
        <begin position="145"/>
        <end position="275"/>
    </location>
</feature>
<dbReference type="GO" id="GO:0003676">
    <property type="term" value="F:nucleic acid binding"/>
    <property type="evidence" value="ECO:0007669"/>
    <property type="project" value="InterPro"/>
</dbReference>
<comment type="caution">
    <text evidence="2">The sequence shown here is derived from an EMBL/GenBank/DDBJ whole genome shotgun (WGS) entry which is preliminary data.</text>
</comment>
<proteinExistence type="predicted"/>
<name>A0AAD5U9U5_9FUNG</name>
<accession>A0AAD5U9U5</accession>
<dbReference type="Gene3D" id="3.30.420.10">
    <property type="entry name" value="Ribonuclease H-like superfamily/Ribonuclease H"/>
    <property type="match status" value="1"/>
</dbReference>
<dbReference type="InterPro" id="IPR036397">
    <property type="entry name" value="RNaseH_sf"/>
</dbReference>
<dbReference type="Proteomes" id="UP001211065">
    <property type="component" value="Unassembled WGS sequence"/>
</dbReference>
<evidence type="ECO:0000313" key="3">
    <source>
        <dbReference type="Proteomes" id="UP001211065"/>
    </source>
</evidence>
<evidence type="ECO:0000259" key="1">
    <source>
        <dbReference type="Pfam" id="PF13358"/>
    </source>
</evidence>
<dbReference type="EMBL" id="JADGJW010000050">
    <property type="protein sequence ID" value="KAJ3225860.1"/>
    <property type="molecule type" value="Genomic_DNA"/>
</dbReference>
<dbReference type="Pfam" id="PF13358">
    <property type="entry name" value="DDE_3"/>
    <property type="match status" value="1"/>
</dbReference>
<protein>
    <recommendedName>
        <fullName evidence="1">Tc1-like transposase DDE domain-containing protein</fullName>
    </recommendedName>
</protein>
<sequence>MPQPSSLSQEYTTIVKRKHHSEQVKLSALYAFRKGDFISVICSKFKISRSTFFYWRRQRSTLKNVKPLKKTGRKERLTPDQQQKLIDFYKKHPTATNEQASAHINNIITRKKVSDEPENYPDDRVLQETREFISALSDIPMKKRVYMDESFVYDNEARSYGRSLRGKRISRQRKRHRKRWWTFYLAIRMEGIVHAPLISTENATLANFWIMLKKFCLHVYGKEMCKNPSKQHYNPEAKATIESKRARILLLPPKGKYFNPIELAFGTIKTNIRNSYTLSKAGGENRPRNDKEVRVKITMNDYNKMKQAVPNHFNAFHYEQLAGQILSLNATFFVSTDSTEYKKFG</sequence>